<dbReference type="Pfam" id="PF06763">
    <property type="entry name" value="Minor_tail_Z"/>
    <property type="match status" value="1"/>
</dbReference>
<accession>A0ABV4WBU8</accession>
<evidence type="ECO:0000313" key="1">
    <source>
        <dbReference type="EMBL" id="MFB2717669.1"/>
    </source>
</evidence>
<gene>
    <name evidence="1" type="ORF">ACE05E_19520</name>
</gene>
<organism evidence="1 2">
    <name type="scientific">Marinobacter shengliensis</name>
    <dbReference type="NCBI Taxonomy" id="1389223"/>
    <lineage>
        <taxon>Bacteria</taxon>
        <taxon>Pseudomonadati</taxon>
        <taxon>Pseudomonadota</taxon>
        <taxon>Gammaproteobacteria</taxon>
        <taxon>Pseudomonadales</taxon>
        <taxon>Marinobacteraceae</taxon>
        <taxon>Marinobacter</taxon>
    </lineage>
</organism>
<protein>
    <submittedName>
        <fullName evidence="1">Phage tail protein</fullName>
    </submittedName>
</protein>
<proteinExistence type="predicted"/>
<sequence length="205" mass="22268">MEVQVDPSKLQEVRALLATFSDGAARAHTRTLNKTVTKGRVESSKEIRKQVRLNAAYVKSLMTITKASIKKPSAKISTPSRGLLLSRYSTESQISGDKVGWLKPPAIPARGIRVKIRPTGGPKLFSGGDEITGKPFYMVLPGSSGRVAIAGRRAVAGNRGGKIKVFYGPSLSQVFTDVKEVVGESMAVYQMQQFEKEIDAILRGY</sequence>
<dbReference type="RefSeq" id="WP_374816014.1">
    <property type="nucleotide sequence ID" value="NZ_JBHFLD010000041.1"/>
</dbReference>
<reference evidence="1 2" key="1">
    <citation type="submission" date="2024-09" db="EMBL/GenBank/DDBJ databases">
        <title>Draft genome sequences of 6 high pH adapted Marinobacter shengliensis sp. isolated from Mariana forearc serpentinite mud volcanoes.</title>
        <authorList>
            <person name="Elkassas S."/>
            <person name="Serres M."/>
            <person name="Michael N."/>
            <person name="Amina P."/>
            <person name="Teodora Z."/>
            <person name="Julie H."/>
        </authorList>
    </citation>
    <scope>NUCLEOTIDE SEQUENCE [LARGE SCALE GENOMIC DNA]</scope>
    <source>
        <strain evidence="1 2">EB4</strain>
    </source>
</reference>
<keyword evidence="2" id="KW-1185">Reference proteome</keyword>
<evidence type="ECO:0000313" key="2">
    <source>
        <dbReference type="Proteomes" id="UP001576762"/>
    </source>
</evidence>
<name>A0ABV4WBU8_9GAMM</name>
<dbReference type="EMBL" id="JBHFLD010000041">
    <property type="protein sequence ID" value="MFB2717669.1"/>
    <property type="molecule type" value="Genomic_DNA"/>
</dbReference>
<comment type="caution">
    <text evidence="1">The sequence shown here is derived from an EMBL/GenBank/DDBJ whole genome shotgun (WGS) entry which is preliminary data.</text>
</comment>
<dbReference type="Proteomes" id="UP001576762">
    <property type="component" value="Unassembled WGS sequence"/>
</dbReference>
<dbReference type="InterPro" id="IPR010633">
    <property type="entry name" value="Phage_lambda_GpZ"/>
</dbReference>